<keyword evidence="4" id="KW-1185">Reference proteome</keyword>
<keyword evidence="3" id="KW-0808">Transferase</keyword>
<proteinExistence type="predicted"/>
<dbReference type="Pfam" id="PF13477">
    <property type="entry name" value="Glyco_trans_4_2"/>
    <property type="match status" value="1"/>
</dbReference>
<name>A0A841C8V9_9LACT</name>
<evidence type="ECO:0000313" key="4">
    <source>
        <dbReference type="Proteomes" id="UP000562464"/>
    </source>
</evidence>
<gene>
    <name evidence="3" type="ORF">HNQ37_000881</name>
</gene>
<dbReference type="Proteomes" id="UP000562464">
    <property type="component" value="Unassembled WGS sequence"/>
</dbReference>
<organism evidence="3 4">
    <name type="scientific">Lactovum miscens</name>
    <dbReference type="NCBI Taxonomy" id="190387"/>
    <lineage>
        <taxon>Bacteria</taxon>
        <taxon>Bacillati</taxon>
        <taxon>Bacillota</taxon>
        <taxon>Bacilli</taxon>
        <taxon>Lactobacillales</taxon>
        <taxon>Streptococcaceae</taxon>
        <taxon>Lactovum</taxon>
    </lineage>
</organism>
<dbReference type="AlphaFoldDB" id="A0A841C8V9"/>
<feature type="domain" description="Glycosyl transferase family 1" evidence="1">
    <location>
        <begin position="195"/>
        <end position="333"/>
    </location>
</feature>
<dbReference type="PANTHER" id="PTHR12526">
    <property type="entry name" value="GLYCOSYLTRANSFERASE"/>
    <property type="match status" value="1"/>
</dbReference>
<dbReference type="InterPro" id="IPR028098">
    <property type="entry name" value="Glyco_trans_4-like_N"/>
</dbReference>
<reference evidence="3 4" key="1">
    <citation type="submission" date="2020-08" db="EMBL/GenBank/DDBJ databases">
        <title>Genomic Encyclopedia of Type Strains, Phase IV (KMG-IV): sequencing the most valuable type-strain genomes for metagenomic binning, comparative biology and taxonomic classification.</title>
        <authorList>
            <person name="Goeker M."/>
        </authorList>
    </citation>
    <scope>NUCLEOTIDE SEQUENCE [LARGE SCALE GENOMIC DNA]</scope>
    <source>
        <strain evidence="3 4">DSM 14925</strain>
    </source>
</reference>
<evidence type="ECO:0000259" key="2">
    <source>
        <dbReference type="Pfam" id="PF13477"/>
    </source>
</evidence>
<dbReference type="PANTHER" id="PTHR12526:SF630">
    <property type="entry name" value="GLYCOSYLTRANSFERASE"/>
    <property type="match status" value="1"/>
</dbReference>
<sequence length="378" mass="43736">MKNKKMKLLLISQSGRGGLRKHLCDILTNIDYSNFDIWIAYNDFEVDDKFRDTINKLGEKVKPILIEEFVREINLKKDFQTYLKISGLIKKIEPDIVHCHSSKAGVIGRIAAKINHVPKIFYTAHGYAFLSPEFSNKKKKLFVFIERFLSKYATTKNINTSYGEKEAALKEKIDISSKFDVIYNGLEVIKYPLKKDIRRLLRIPLDNFLFGTMARMDFPKNPELFFSIANKVVKIDSNIHFLWIGDGEYKSKINKYILDNNLSSNVHLMDYQENTDILVKGFDAFLSTSNGESFGYSVVEAQRAGVPLLLTDVMGHQEMILENINGRLFSKESILNNISEVFNFIEWAKYMDRSKITDSFSGRFSIEKMIDQITKEYE</sequence>
<protein>
    <submittedName>
        <fullName evidence="3">Glycosyltransferase involved in cell wall biosynthesis</fullName>
    </submittedName>
</protein>
<dbReference type="InterPro" id="IPR001296">
    <property type="entry name" value="Glyco_trans_1"/>
</dbReference>
<dbReference type="SUPFAM" id="SSF53756">
    <property type="entry name" value="UDP-Glycosyltransferase/glycogen phosphorylase"/>
    <property type="match status" value="1"/>
</dbReference>
<evidence type="ECO:0000313" key="3">
    <source>
        <dbReference type="EMBL" id="MBB5887991.1"/>
    </source>
</evidence>
<dbReference type="RefSeq" id="WP_183539631.1">
    <property type="nucleotide sequence ID" value="NZ_JACHHV010000012.1"/>
</dbReference>
<accession>A0A841C8V9</accession>
<dbReference type="Pfam" id="PF00534">
    <property type="entry name" value="Glycos_transf_1"/>
    <property type="match status" value="1"/>
</dbReference>
<dbReference type="Gene3D" id="3.40.50.2000">
    <property type="entry name" value="Glycogen Phosphorylase B"/>
    <property type="match status" value="2"/>
</dbReference>
<dbReference type="GO" id="GO:0016757">
    <property type="term" value="F:glycosyltransferase activity"/>
    <property type="evidence" value="ECO:0007669"/>
    <property type="project" value="InterPro"/>
</dbReference>
<evidence type="ECO:0000259" key="1">
    <source>
        <dbReference type="Pfam" id="PF00534"/>
    </source>
</evidence>
<comment type="caution">
    <text evidence="3">The sequence shown here is derived from an EMBL/GenBank/DDBJ whole genome shotgun (WGS) entry which is preliminary data.</text>
</comment>
<dbReference type="EMBL" id="JACHHV010000012">
    <property type="protein sequence ID" value="MBB5887991.1"/>
    <property type="molecule type" value="Genomic_DNA"/>
</dbReference>
<feature type="domain" description="Glycosyltransferase subfamily 4-like N-terminal" evidence="2">
    <location>
        <begin position="20"/>
        <end position="154"/>
    </location>
</feature>